<keyword evidence="2" id="KW-0819">tRNA processing</keyword>
<dbReference type="EC" id="3.1.26.5" evidence="7"/>
<dbReference type="AlphaFoldDB" id="A0A0G0TV38"/>
<keyword evidence="4" id="KW-0255">Endonuclease</keyword>
<evidence type="ECO:0000256" key="5">
    <source>
        <dbReference type="ARBA" id="ARBA00022801"/>
    </source>
</evidence>
<dbReference type="Pfam" id="PF00825">
    <property type="entry name" value="Ribonuclease_P"/>
    <property type="match status" value="1"/>
</dbReference>
<keyword evidence="6" id="KW-0694">RNA-binding</keyword>
<evidence type="ECO:0000313" key="9">
    <source>
        <dbReference type="Proteomes" id="UP000034531"/>
    </source>
</evidence>
<name>A0A0G0TV38_9BACT</name>
<dbReference type="SUPFAM" id="SSF54211">
    <property type="entry name" value="Ribosomal protein S5 domain 2-like"/>
    <property type="match status" value="1"/>
</dbReference>
<proteinExistence type="predicted"/>
<evidence type="ECO:0000256" key="4">
    <source>
        <dbReference type="ARBA" id="ARBA00022759"/>
    </source>
</evidence>
<evidence type="ECO:0000256" key="2">
    <source>
        <dbReference type="ARBA" id="ARBA00022694"/>
    </source>
</evidence>
<evidence type="ECO:0000256" key="6">
    <source>
        <dbReference type="ARBA" id="ARBA00022884"/>
    </source>
</evidence>
<gene>
    <name evidence="8" type="ORF">UT84_C0004G0003</name>
</gene>
<keyword evidence="3" id="KW-0540">Nuclease</keyword>
<dbReference type="InterPro" id="IPR000100">
    <property type="entry name" value="RNase_P"/>
</dbReference>
<dbReference type="InterPro" id="IPR020568">
    <property type="entry name" value="Ribosomal_Su5_D2-typ_SF"/>
</dbReference>
<dbReference type="InterPro" id="IPR020539">
    <property type="entry name" value="RNase_P_CS"/>
</dbReference>
<comment type="caution">
    <text evidence="8">The sequence shown here is derived from an EMBL/GenBank/DDBJ whole genome shotgun (WGS) entry which is preliminary data.</text>
</comment>
<dbReference type="GO" id="GO:0008033">
    <property type="term" value="P:tRNA processing"/>
    <property type="evidence" value="ECO:0007669"/>
    <property type="project" value="UniProtKB-KW"/>
</dbReference>
<dbReference type="PATRIC" id="fig|1618405.3.peg.328"/>
<evidence type="ECO:0000313" key="8">
    <source>
        <dbReference type="EMBL" id="KKR50940.1"/>
    </source>
</evidence>
<dbReference type="Gene3D" id="3.30.230.10">
    <property type="match status" value="1"/>
</dbReference>
<organism evidence="8 9">
    <name type="scientific">Candidatus Curtissbacteria bacterium GW2011_GWA1_40_16</name>
    <dbReference type="NCBI Taxonomy" id="1618405"/>
    <lineage>
        <taxon>Bacteria</taxon>
        <taxon>Candidatus Curtissiibacteriota</taxon>
    </lineage>
</organism>
<dbReference type="PROSITE" id="PS00648">
    <property type="entry name" value="RIBONUCLEASE_P"/>
    <property type="match status" value="1"/>
</dbReference>
<evidence type="ECO:0000256" key="7">
    <source>
        <dbReference type="NCBIfam" id="TIGR00188"/>
    </source>
</evidence>
<reference evidence="8 9" key="1">
    <citation type="journal article" date="2015" name="Nature">
        <title>rRNA introns, odd ribosomes, and small enigmatic genomes across a large radiation of phyla.</title>
        <authorList>
            <person name="Brown C.T."/>
            <person name="Hug L.A."/>
            <person name="Thomas B.C."/>
            <person name="Sharon I."/>
            <person name="Castelle C.J."/>
            <person name="Singh A."/>
            <person name="Wilkins M.J."/>
            <person name="Williams K.H."/>
            <person name="Banfield J.F."/>
        </authorList>
    </citation>
    <scope>NUCLEOTIDE SEQUENCE [LARGE SCALE GENOMIC DNA]</scope>
</reference>
<dbReference type="GO" id="GO:0004526">
    <property type="term" value="F:ribonuclease P activity"/>
    <property type="evidence" value="ECO:0007669"/>
    <property type="project" value="UniProtKB-UniRule"/>
</dbReference>
<comment type="function">
    <text evidence="1">RNaseP catalyzes the removal of the 5'-leader sequence from pre-tRNA to produce the mature 5'-terminus. It can also cleave other RNA substrates such as 4.5S RNA. The protein component plays an auxiliary but essential role in vivo by binding to the 5'-leader sequence and broadening the substrate specificity of the ribozyme.</text>
</comment>
<keyword evidence="5" id="KW-0378">Hydrolase</keyword>
<evidence type="ECO:0000256" key="1">
    <source>
        <dbReference type="ARBA" id="ARBA00002663"/>
    </source>
</evidence>
<evidence type="ECO:0000256" key="3">
    <source>
        <dbReference type="ARBA" id="ARBA00022722"/>
    </source>
</evidence>
<dbReference type="NCBIfam" id="TIGR00188">
    <property type="entry name" value="rnpA"/>
    <property type="match status" value="1"/>
</dbReference>
<dbReference type="EMBL" id="LBYI01000004">
    <property type="protein sequence ID" value="KKR50940.1"/>
    <property type="molecule type" value="Genomic_DNA"/>
</dbReference>
<dbReference type="Proteomes" id="UP000034531">
    <property type="component" value="Unassembled WGS sequence"/>
</dbReference>
<dbReference type="InterPro" id="IPR014721">
    <property type="entry name" value="Ribsml_uS5_D2-typ_fold_subgr"/>
</dbReference>
<protein>
    <recommendedName>
        <fullName evidence="7">Ribonuclease P protein component</fullName>
        <ecNumber evidence="7">3.1.26.5</ecNumber>
    </recommendedName>
</protein>
<sequence length="76" mass="8687">MVFKKRPGALRLTIIVTKKIAPKAVDRNRIKRLLKEGFKKFAKAEGEFKIIIKSNISGLKLDDVLKKLEPLITKIK</sequence>
<dbReference type="GO" id="GO:0000049">
    <property type="term" value="F:tRNA binding"/>
    <property type="evidence" value="ECO:0007669"/>
    <property type="project" value="InterPro"/>
</dbReference>
<accession>A0A0G0TV38</accession>